<evidence type="ECO:0008006" key="4">
    <source>
        <dbReference type="Google" id="ProtNLM"/>
    </source>
</evidence>
<evidence type="ECO:0000256" key="1">
    <source>
        <dbReference type="ARBA" id="ARBA00022729"/>
    </source>
</evidence>
<evidence type="ECO:0000313" key="2">
    <source>
        <dbReference type="EMBL" id="CAF3917485.1"/>
    </source>
</evidence>
<dbReference type="PANTHER" id="PTHR46580">
    <property type="entry name" value="SENSOR KINASE-RELATED"/>
    <property type="match status" value="1"/>
</dbReference>
<dbReference type="InterPro" id="IPR013517">
    <property type="entry name" value="FG-GAP"/>
</dbReference>
<dbReference type="EMBL" id="CAJOAY010002067">
    <property type="protein sequence ID" value="CAF3917485.1"/>
    <property type="molecule type" value="Genomic_DNA"/>
</dbReference>
<accession>A0A819INP8</accession>
<comment type="caution">
    <text evidence="2">The sequence shown here is derived from an EMBL/GenBank/DDBJ whole genome shotgun (WGS) entry which is preliminary data.</text>
</comment>
<dbReference type="Gene3D" id="2.130.10.130">
    <property type="entry name" value="Integrin alpha, N-terminal"/>
    <property type="match status" value="3"/>
</dbReference>
<protein>
    <recommendedName>
        <fullName evidence="4">VCBS repeat-containing protein</fullName>
    </recommendedName>
</protein>
<proteinExistence type="predicted"/>
<organism evidence="2 3">
    <name type="scientific">Adineta steineri</name>
    <dbReference type="NCBI Taxonomy" id="433720"/>
    <lineage>
        <taxon>Eukaryota</taxon>
        <taxon>Metazoa</taxon>
        <taxon>Spiralia</taxon>
        <taxon>Gnathifera</taxon>
        <taxon>Rotifera</taxon>
        <taxon>Eurotatoria</taxon>
        <taxon>Bdelloidea</taxon>
        <taxon>Adinetida</taxon>
        <taxon>Adinetidae</taxon>
        <taxon>Adineta</taxon>
    </lineage>
</organism>
<dbReference type="AlphaFoldDB" id="A0A819INP8"/>
<dbReference type="Pfam" id="PF13517">
    <property type="entry name" value="FG-GAP_3"/>
    <property type="match status" value="3"/>
</dbReference>
<reference evidence="2" key="1">
    <citation type="submission" date="2021-02" db="EMBL/GenBank/DDBJ databases">
        <authorList>
            <person name="Nowell W R."/>
        </authorList>
    </citation>
    <scope>NUCLEOTIDE SEQUENCE</scope>
</reference>
<sequence>MNTSNYDFIPHAFVSADFNNDNRLDLVFYSEFYTTLYLLHGNGEGNFGAENIIPMESFNYLTHIDVGDFNNDNRSDLVLVSDTHLGILFGNGNGSFGALNTQSLEKECTPYDIIVAHFNRDNRLDIAILSFHNNNICVFLGKGNDNFSSPFIFPTGHNSQPQSLIVSDFNSDGHLDIAVNNNNAVNVGVFIGCGNGTFEVQNQSFTFFGSDPTNLAVGDFDGDTYPDVVTSNNDDNLICVLSRYNNGIFGGKQKFFIKSALRTPSVAVGDFNCDGHLDIAVGTTGPYGIDVLLGYGDSHFDTQTIFRPETADKNIWIAVHDFNGDTHQDIIAIDDRLNTIDILLNICECCTREMLKKSNSSLQ</sequence>
<dbReference type="Proteomes" id="UP000663881">
    <property type="component" value="Unassembled WGS sequence"/>
</dbReference>
<gene>
    <name evidence="2" type="ORF">OKA104_LOCUS25069</name>
</gene>
<evidence type="ECO:0000313" key="3">
    <source>
        <dbReference type="Proteomes" id="UP000663881"/>
    </source>
</evidence>
<dbReference type="PANTHER" id="PTHR46580:SF4">
    <property type="entry name" value="ATP_GTP-BINDING PROTEIN"/>
    <property type="match status" value="1"/>
</dbReference>
<keyword evidence="1" id="KW-0732">Signal</keyword>
<name>A0A819INP8_9BILA</name>
<dbReference type="SUPFAM" id="SSF69318">
    <property type="entry name" value="Integrin alpha N-terminal domain"/>
    <property type="match status" value="1"/>
</dbReference>
<dbReference type="InterPro" id="IPR028994">
    <property type="entry name" value="Integrin_alpha_N"/>
</dbReference>